<dbReference type="EMBL" id="ML120359">
    <property type="protein sequence ID" value="RPB04318.1"/>
    <property type="molecule type" value="Genomic_DNA"/>
</dbReference>
<protein>
    <submittedName>
        <fullName evidence="1">Uncharacterized protein</fullName>
    </submittedName>
</protein>
<name>A0A3N4K460_9PEZI</name>
<dbReference type="AlphaFoldDB" id="A0A3N4K460"/>
<organism evidence="1 2">
    <name type="scientific">Choiromyces venosus 120613-1</name>
    <dbReference type="NCBI Taxonomy" id="1336337"/>
    <lineage>
        <taxon>Eukaryota</taxon>
        <taxon>Fungi</taxon>
        <taxon>Dikarya</taxon>
        <taxon>Ascomycota</taxon>
        <taxon>Pezizomycotina</taxon>
        <taxon>Pezizomycetes</taxon>
        <taxon>Pezizales</taxon>
        <taxon>Tuberaceae</taxon>
        <taxon>Choiromyces</taxon>
    </lineage>
</organism>
<sequence>MPAPTESPWADEDAHPVASDFTPSSSAFTKLSALIPDENKLRYSTAADLAINIEVKVECLESKTGCYMLVTGVAEHMVEEIDEALQGLGIHKVSRFTYEQTTETLIVRLMPGAPHEHVLWSFSNRITLKVINIPGHSVSSLDPVGATRFRVLCQRSKKRAMQASNRVLKRPDALRLECWKMMTDTNQRASRNTTPWIPGCSQYFDIDHAVTVAPAGRGLVIPYRTLFDTSQLGDPDIIVSAGELSEWALRIYRDFE</sequence>
<dbReference type="OrthoDB" id="76567at2759"/>
<evidence type="ECO:0000313" key="1">
    <source>
        <dbReference type="EMBL" id="RPB04318.1"/>
    </source>
</evidence>
<accession>A0A3N4K460</accession>
<keyword evidence="2" id="KW-1185">Reference proteome</keyword>
<gene>
    <name evidence="1" type="ORF">L873DRAFT_1840755</name>
</gene>
<dbReference type="Proteomes" id="UP000276215">
    <property type="component" value="Unassembled WGS sequence"/>
</dbReference>
<reference evidence="1 2" key="1">
    <citation type="journal article" date="2018" name="Nat. Ecol. Evol.">
        <title>Pezizomycetes genomes reveal the molecular basis of ectomycorrhizal truffle lifestyle.</title>
        <authorList>
            <person name="Murat C."/>
            <person name="Payen T."/>
            <person name="Noel B."/>
            <person name="Kuo A."/>
            <person name="Morin E."/>
            <person name="Chen J."/>
            <person name="Kohler A."/>
            <person name="Krizsan K."/>
            <person name="Balestrini R."/>
            <person name="Da Silva C."/>
            <person name="Montanini B."/>
            <person name="Hainaut M."/>
            <person name="Levati E."/>
            <person name="Barry K.W."/>
            <person name="Belfiori B."/>
            <person name="Cichocki N."/>
            <person name="Clum A."/>
            <person name="Dockter R.B."/>
            <person name="Fauchery L."/>
            <person name="Guy J."/>
            <person name="Iotti M."/>
            <person name="Le Tacon F."/>
            <person name="Lindquist E.A."/>
            <person name="Lipzen A."/>
            <person name="Malagnac F."/>
            <person name="Mello A."/>
            <person name="Molinier V."/>
            <person name="Miyauchi S."/>
            <person name="Poulain J."/>
            <person name="Riccioni C."/>
            <person name="Rubini A."/>
            <person name="Sitrit Y."/>
            <person name="Splivallo R."/>
            <person name="Traeger S."/>
            <person name="Wang M."/>
            <person name="Zifcakova L."/>
            <person name="Wipf D."/>
            <person name="Zambonelli A."/>
            <person name="Paolocci F."/>
            <person name="Nowrousian M."/>
            <person name="Ottonello S."/>
            <person name="Baldrian P."/>
            <person name="Spatafora J.W."/>
            <person name="Henrissat B."/>
            <person name="Nagy L.G."/>
            <person name="Aury J.M."/>
            <person name="Wincker P."/>
            <person name="Grigoriev I.V."/>
            <person name="Bonfante P."/>
            <person name="Martin F.M."/>
        </authorList>
    </citation>
    <scope>NUCLEOTIDE SEQUENCE [LARGE SCALE GENOMIC DNA]</scope>
    <source>
        <strain evidence="1 2">120613-1</strain>
    </source>
</reference>
<dbReference type="STRING" id="1336337.A0A3N4K460"/>
<proteinExistence type="predicted"/>
<evidence type="ECO:0000313" key="2">
    <source>
        <dbReference type="Proteomes" id="UP000276215"/>
    </source>
</evidence>